<dbReference type="InterPro" id="IPR039513">
    <property type="entry name" value="PL-6"/>
</dbReference>
<dbReference type="SMART" id="SM00710">
    <property type="entry name" value="PbH1"/>
    <property type="match status" value="7"/>
</dbReference>
<accession>A0A2U2J890</accession>
<dbReference type="InterPro" id="IPR011050">
    <property type="entry name" value="Pectin_lyase_fold/virulence"/>
</dbReference>
<dbReference type="InterPro" id="IPR006626">
    <property type="entry name" value="PbH1"/>
</dbReference>
<evidence type="ECO:0000256" key="1">
    <source>
        <dbReference type="SAM" id="SignalP"/>
    </source>
</evidence>
<reference evidence="2 3" key="1">
    <citation type="submission" date="2018-05" db="EMBL/GenBank/DDBJ databases">
        <title>Polaribacter aquimarinus sp. nov., isolated from sediment in a sediment of sea.</title>
        <authorList>
            <person name="Lu D."/>
        </authorList>
    </citation>
    <scope>NUCLEOTIDE SEQUENCE [LARGE SCALE GENOMIC DNA]</scope>
    <source>
        <strain evidence="2 3">ZY113</strain>
    </source>
</reference>
<dbReference type="Gene3D" id="2.160.20.10">
    <property type="entry name" value="Single-stranded right-handed beta-helix, Pectin lyase-like"/>
    <property type="match status" value="2"/>
</dbReference>
<dbReference type="RefSeq" id="WP_109405387.1">
    <property type="nucleotide sequence ID" value="NZ_QFFG01000005.1"/>
</dbReference>
<feature type="chain" id="PRO_5015663194" description="Alginate lyase" evidence="1">
    <location>
        <begin position="25"/>
        <end position="795"/>
    </location>
</feature>
<dbReference type="SUPFAM" id="SSF51126">
    <property type="entry name" value="Pectin lyase-like"/>
    <property type="match status" value="2"/>
</dbReference>
<gene>
    <name evidence="2" type="ORF">DIS07_11405</name>
</gene>
<protein>
    <recommendedName>
        <fullName evidence="4">Alginate lyase</fullName>
    </recommendedName>
</protein>
<dbReference type="CDD" id="cd14251">
    <property type="entry name" value="PL-6"/>
    <property type="match status" value="1"/>
</dbReference>
<keyword evidence="3" id="KW-1185">Reference proteome</keyword>
<evidence type="ECO:0000313" key="3">
    <source>
        <dbReference type="Proteomes" id="UP000245670"/>
    </source>
</evidence>
<dbReference type="EMBL" id="QFFG01000005">
    <property type="protein sequence ID" value="PWG04547.1"/>
    <property type="molecule type" value="Genomic_DNA"/>
</dbReference>
<sequence>MKNFLFFRLFISLIFLLSMNSILSQEKIASNITEYNSYIKKANPGDVIVLKNGIWKDVKLNAYGKGEEGNPIIVKAETAGKVIVSGNSTLNIYGEHIIVSGLWFKDGESSYKSVVQFRKDSKTFANHCRFTNSTISYYNVKNGIKDHWVDIWGKNNRVDHNNFTGKTSEGTTLVVWLKGDKHINNNHSIDNNIFGQRPDLGKNGGETIRIGTSTNSKKTSKTLVERNVFAGCNGEIEIISNKSGDNIFRDNLFVGSKGALTLRHGDNALVERNVFLGNGVSKTGGIRVINSGHIIRNNLMIGLQGDGYRGAIVLMNGVPNSPLNRYEQVRNVDIQNNTIINSGPISFGEGKDTEKSLAPKNVNFSNNLVYHNSSTKNLIFVDEASDIKFNSNYIDANASTEKGFKSTIINWKEIKSFPIPTAQNPDLLFVSKNVNSPKTDINKVVRQIFNAGAFNLDANKLPKALTLRAGPGWKPKIIAPIIKPSDVTVEPGLETLRKAIDKAASGSILRLKTGEYILEKSIKISKNITIIGDKGGASILTVKKDLKKYFTYIFRLNEGSKLNLKHLIIDGENSKPKYAIVSPDKNKIGVYDLFVDNVIFKNFNNTDGGSIFKAYNGTKADTLSFKNSRFMNSYRGLNLSYDKDVMGFFNANVIVLENSVFKDIKEAAVNYIRKTPAVDLPGGKLVVKNCIFSNVYNTEKGKVLRTTGIHAVEITNSVFSNSYDIKNFVDLKGRFNFISNCLVYASGFIKVSQGAKQDNILFKNPKWQDDDLFIPSKKSPLLKEKNGVGNIGLKQ</sequence>
<dbReference type="OrthoDB" id="6475864at2"/>
<dbReference type="Pfam" id="PF14592">
    <property type="entry name" value="Chondroitinas_B"/>
    <property type="match status" value="1"/>
</dbReference>
<comment type="caution">
    <text evidence="2">The sequence shown here is derived from an EMBL/GenBank/DDBJ whole genome shotgun (WGS) entry which is preliminary data.</text>
</comment>
<keyword evidence="1" id="KW-0732">Signal</keyword>
<organism evidence="2 3">
    <name type="scientific">Polaribacter aquimarinus</name>
    <dbReference type="NCBI Taxonomy" id="2100726"/>
    <lineage>
        <taxon>Bacteria</taxon>
        <taxon>Pseudomonadati</taxon>
        <taxon>Bacteroidota</taxon>
        <taxon>Flavobacteriia</taxon>
        <taxon>Flavobacteriales</taxon>
        <taxon>Flavobacteriaceae</taxon>
    </lineage>
</organism>
<name>A0A2U2J890_9FLAO</name>
<evidence type="ECO:0008006" key="4">
    <source>
        <dbReference type="Google" id="ProtNLM"/>
    </source>
</evidence>
<evidence type="ECO:0000313" key="2">
    <source>
        <dbReference type="EMBL" id="PWG04547.1"/>
    </source>
</evidence>
<dbReference type="Proteomes" id="UP000245670">
    <property type="component" value="Unassembled WGS sequence"/>
</dbReference>
<proteinExistence type="predicted"/>
<dbReference type="InterPro" id="IPR012334">
    <property type="entry name" value="Pectin_lyas_fold"/>
</dbReference>
<feature type="signal peptide" evidence="1">
    <location>
        <begin position="1"/>
        <end position="24"/>
    </location>
</feature>
<dbReference type="AlphaFoldDB" id="A0A2U2J890"/>